<sequence length="1147" mass="133173">MSEEAISETHFSLRTAALRVFDFPLSWYYSVIQVKLSPGLKKLFVVTAVSAVSVIFLARHFKRKRGKKNTKVSPWEPGHLVLECTKTAASEKGSSCSSSRQNLTLSLNSAKEKGSQSCVYANGGLFSKYSGSVQSLASVQSVTSSHSCACANSSSWDKADEDIKLVNIPVTTPENLYLMGMELFEEALRRWEQALTFRSRQAEDEANCSSIKLGAGDAIAEESVEDIISAEFIHKLESLLQRAYRLQEEFEATLGASDPSSLANDIDKDTDITVRDNTEDFCLRDTLSIASTDSFVSAAELTEHREIRNTYGLESLCHCPLYEEAMHLAEEGKIYSRILRTEMLECLGDSDFLAKLHCIRQAFQVILSETANRLFLAESGRKILSALIVRARKNPKKFEEVFDEMIYFLEKTDHWDNTEMELAARGVKNLNFYDIVLDFILMDSFEDLENPPTSIQNVVNNRWLNSSFKETDQVLYFLKDIFDFEKVRYSTMESLAEDLMQLLMRRTELLMAYLGADSLRHILLSSSKPVQKSYVPKLHKGDVKDKFEAMQKAREERNQRRSRDEKQRRKEQYVREREWNRRKQEMKDLLASDEEEETKSSKIEKAYVPKLTGTVKGKFAEMEKQRQEEERKRMEEERKRRIEQDMIEKKKIQRELAKKAQEEGDDSLLVTVVPVKPNKTPGKIKIHFEDPGDEREQQEKRKQEEEKRTRYEEQKRSLKEAKCLSFVMDEDEGSETNEPLSPGKLKLTFEELEKQRQENQRKQAEEEARQRLEEEKRAFEEARQQMLLLAGNRPMGCRAGAWGRGSAQSPLAPLSMSRTCWPLPGCSAVSEQVNEEEKDKENENSIKEFRPGKLKLSFEELERQRREEEKRKAEEEARRRIEEEKRAFAEARKSMVLDDETPEMFKTVSQESLTPGKLEINFEELLRQKMEEGKRRTEEERRQKLEMEKQEFEQLRQEMGEDDEIDVKPAKKSEAPFTHKVNMKARFEQMAKAREEEEQRRIEEQKLLRMQFEQKEIDAALQKKREEEEEEEGSIINGSTYEDEENQARSGAPWFKKPLKNVSVVDSEPVRFTVKITGEPKPEVTWWFEGEMLQDSEDYQYIERGETYCLYLPETFPEDEGEYMCKAVNSRGTAASTCILTIETDDY</sequence>
<evidence type="ECO:0000256" key="13">
    <source>
        <dbReference type="ARBA" id="ARBA00023128"/>
    </source>
</evidence>
<keyword evidence="17" id="KW-0393">Immunoglobulin domain</keyword>
<keyword evidence="16" id="KW-0206">Cytoskeleton</keyword>
<dbReference type="InterPro" id="IPR019392">
    <property type="entry name" value="Miga"/>
</dbReference>
<dbReference type="EMBL" id="KB536686">
    <property type="protein sequence ID" value="EMP33224.1"/>
    <property type="molecule type" value="Genomic_DNA"/>
</dbReference>
<evidence type="ECO:0000256" key="16">
    <source>
        <dbReference type="ARBA" id="ARBA00023212"/>
    </source>
</evidence>
<feature type="compositionally biased region" description="Basic and acidic residues" evidence="22">
    <location>
        <begin position="686"/>
        <end position="722"/>
    </location>
</feature>
<dbReference type="GO" id="GO:0005856">
    <property type="term" value="C:cytoskeleton"/>
    <property type="evidence" value="ECO:0007669"/>
    <property type="project" value="UniProtKB-SubCell"/>
</dbReference>
<proteinExistence type="inferred from homology"/>
<evidence type="ECO:0000256" key="7">
    <source>
        <dbReference type="ARBA" id="ARBA00022490"/>
    </source>
</evidence>
<dbReference type="GO" id="GO:0003779">
    <property type="term" value="F:actin binding"/>
    <property type="evidence" value="ECO:0007669"/>
    <property type="project" value="UniProtKB-KW"/>
</dbReference>
<organism evidence="24 25">
    <name type="scientific">Chelonia mydas</name>
    <name type="common">Green sea-turtle</name>
    <name type="synonym">Chelonia agassizi</name>
    <dbReference type="NCBI Taxonomy" id="8469"/>
    <lineage>
        <taxon>Eukaryota</taxon>
        <taxon>Metazoa</taxon>
        <taxon>Chordata</taxon>
        <taxon>Craniata</taxon>
        <taxon>Vertebrata</taxon>
        <taxon>Euteleostomi</taxon>
        <taxon>Archelosauria</taxon>
        <taxon>Testudinata</taxon>
        <taxon>Testudines</taxon>
        <taxon>Cryptodira</taxon>
        <taxon>Durocryptodira</taxon>
        <taxon>Americhelydia</taxon>
        <taxon>Chelonioidea</taxon>
        <taxon>Cheloniidae</taxon>
        <taxon>Chelonia</taxon>
    </lineage>
</organism>
<dbReference type="GO" id="GO:0030018">
    <property type="term" value="C:Z disc"/>
    <property type="evidence" value="ECO:0007669"/>
    <property type="project" value="UniProtKB-SubCell"/>
</dbReference>
<feature type="region of interest" description="Disordered" evidence="22">
    <location>
        <begin position="1020"/>
        <end position="1045"/>
    </location>
</feature>
<feature type="coiled-coil region" evidence="21">
    <location>
        <begin position="576"/>
        <end position="662"/>
    </location>
</feature>
<evidence type="ECO:0000259" key="23">
    <source>
        <dbReference type="PROSITE" id="PS50835"/>
    </source>
</evidence>
<dbReference type="InterPro" id="IPR036179">
    <property type="entry name" value="Ig-like_dom_sf"/>
</dbReference>
<keyword evidence="12" id="KW-1133">Transmembrane helix</keyword>
<evidence type="ECO:0000313" key="24">
    <source>
        <dbReference type="EMBL" id="EMP33224.1"/>
    </source>
</evidence>
<dbReference type="InterPro" id="IPR003599">
    <property type="entry name" value="Ig_sub"/>
</dbReference>
<evidence type="ECO:0000256" key="8">
    <source>
        <dbReference type="ARBA" id="ARBA00022553"/>
    </source>
</evidence>
<evidence type="ECO:0000256" key="20">
    <source>
        <dbReference type="ARBA" id="ARBA00083857"/>
    </source>
</evidence>
<dbReference type="FunFam" id="2.60.40.10:FF:000164">
    <property type="entry name" value="nexilin isoform X1"/>
    <property type="match status" value="1"/>
</dbReference>
<evidence type="ECO:0000256" key="21">
    <source>
        <dbReference type="SAM" id="Coils"/>
    </source>
</evidence>
<dbReference type="Proteomes" id="UP000031443">
    <property type="component" value="Unassembled WGS sequence"/>
</dbReference>
<dbReference type="GO" id="GO:0008053">
    <property type="term" value="P:mitochondrial fusion"/>
    <property type="evidence" value="ECO:0007669"/>
    <property type="project" value="InterPro"/>
</dbReference>
<feature type="region of interest" description="Disordered" evidence="22">
    <location>
        <begin position="861"/>
        <end position="882"/>
    </location>
</feature>
<evidence type="ECO:0000256" key="15">
    <source>
        <dbReference type="ARBA" id="ARBA00023203"/>
    </source>
</evidence>
<evidence type="ECO:0000256" key="17">
    <source>
        <dbReference type="ARBA" id="ARBA00023319"/>
    </source>
</evidence>
<evidence type="ECO:0000256" key="3">
    <source>
        <dbReference type="ARBA" id="ARBA00004294"/>
    </source>
</evidence>
<protein>
    <recommendedName>
        <fullName evidence="19">Nexilin</fullName>
    </recommendedName>
    <alternativeName>
        <fullName evidence="20">F-actin-binding protein</fullName>
    </alternativeName>
</protein>
<dbReference type="AlphaFoldDB" id="M7B7V9"/>
<comment type="subunit">
    <text evidence="6">Interacts with F-actin.</text>
</comment>
<gene>
    <name evidence="24" type="ORF">UY3_09653</name>
</gene>
<dbReference type="InterPro" id="IPR007110">
    <property type="entry name" value="Ig-like_dom"/>
</dbReference>
<dbReference type="GO" id="GO:0005912">
    <property type="term" value="C:adherens junction"/>
    <property type="evidence" value="ECO:0007669"/>
    <property type="project" value="UniProtKB-SubCell"/>
</dbReference>
<feature type="region of interest" description="Disordered" evidence="22">
    <location>
        <begin position="672"/>
        <end position="777"/>
    </location>
</feature>
<keyword evidence="14" id="KW-0472">Membrane</keyword>
<keyword evidence="9" id="KW-0812">Transmembrane</keyword>
<dbReference type="SMART" id="SM00409">
    <property type="entry name" value="IG"/>
    <property type="match status" value="1"/>
</dbReference>
<keyword evidence="15" id="KW-0009">Actin-binding</keyword>
<dbReference type="InterPro" id="IPR013098">
    <property type="entry name" value="Ig_I-set"/>
</dbReference>
<dbReference type="Pfam" id="PF10265">
    <property type="entry name" value="Miga"/>
    <property type="match status" value="2"/>
</dbReference>
<keyword evidence="10" id="KW-1000">Mitochondrion outer membrane</keyword>
<dbReference type="PANTHER" id="PTHR21508:SF3">
    <property type="entry name" value="MITOGUARDIN 1"/>
    <property type="match status" value="1"/>
</dbReference>
<comment type="subcellular location">
    <subcellularLocation>
        <location evidence="4">Cell junction</location>
        <location evidence="4">Adherens junction</location>
    </subcellularLocation>
    <subcellularLocation>
        <location evidence="2">Cytoplasm</location>
        <location evidence="2">Cytoskeleton</location>
    </subcellularLocation>
    <subcellularLocation>
        <location evidence="1">Cytoplasm</location>
        <location evidence="1">Myofibril</location>
        <location evidence="1">Sarcomere</location>
        <location evidence="1">Z line</location>
    </subcellularLocation>
    <subcellularLocation>
        <location evidence="3">Mitochondrion outer membrane</location>
    </subcellularLocation>
</comment>
<dbReference type="SUPFAM" id="SSF48726">
    <property type="entry name" value="Immunoglobulin"/>
    <property type="match status" value="1"/>
</dbReference>
<evidence type="ECO:0000256" key="18">
    <source>
        <dbReference type="ARBA" id="ARBA00058759"/>
    </source>
</evidence>
<evidence type="ECO:0000256" key="5">
    <source>
        <dbReference type="ARBA" id="ARBA00008969"/>
    </source>
</evidence>
<evidence type="ECO:0000313" key="25">
    <source>
        <dbReference type="Proteomes" id="UP000031443"/>
    </source>
</evidence>
<evidence type="ECO:0000256" key="6">
    <source>
        <dbReference type="ARBA" id="ARBA00011385"/>
    </source>
</evidence>
<dbReference type="PANTHER" id="PTHR21508">
    <property type="entry name" value="MITOGUARDIN"/>
    <property type="match status" value="1"/>
</dbReference>
<keyword evidence="8" id="KW-0597">Phosphoprotein</keyword>
<feature type="region of interest" description="Disordered" evidence="22">
    <location>
        <begin position="550"/>
        <end position="576"/>
    </location>
</feature>
<dbReference type="Pfam" id="PF07679">
    <property type="entry name" value="I-set"/>
    <property type="match status" value="1"/>
</dbReference>
<keyword evidence="25" id="KW-1185">Reference proteome</keyword>
<evidence type="ECO:0000256" key="22">
    <source>
        <dbReference type="SAM" id="MobiDB-lite"/>
    </source>
</evidence>
<evidence type="ECO:0000256" key="10">
    <source>
        <dbReference type="ARBA" id="ARBA00022787"/>
    </source>
</evidence>
<feature type="domain" description="Ig-like" evidence="23">
    <location>
        <begin position="1053"/>
        <end position="1141"/>
    </location>
</feature>
<keyword evidence="11" id="KW-0965">Cell junction</keyword>
<feature type="compositionally biased region" description="Basic and acidic residues" evidence="22">
    <location>
        <begin position="747"/>
        <end position="777"/>
    </location>
</feature>
<dbReference type="PROSITE" id="PS50835">
    <property type="entry name" value="IG_LIKE"/>
    <property type="match status" value="1"/>
</dbReference>
<comment type="function">
    <text evidence="18">Involved in regulating cell migration through association with the actin cytoskeleton. Has an essential role in the maintenance of Z line and sarcomere integrity.</text>
</comment>
<evidence type="ECO:0000256" key="14">
    <source>
        <dbReference type="ARBA" id="ARBA00023136"/>
    </source>
</evidence>
<dbReference type="InterPro" id="IPR013783">
    <property type="entry name" value="Ig-like_fold"/>
</dbReference>
<accession>M7B7V9</accession>
<comment type="similarity">
    <text evidence="5">Belongs to the mitoguardin family.</text>
</comment>
<dbReference type="Gene3D" id="2.60.40.10">
    <property type="entry name" value="Immunoglobulins"/>
    <property type="match status" value="1"/>
</dbReference>
<evidence type="ECO:0000256" key="4">
    <source>
        <dbReference type="ARBA" id="ARBA00004536"/>
    </source>
</evidence>
<feature type="region of interest" description="Disordered" evidence="22">
    <location>
        <begin position="957"/>
        <end position="982"/>
    </location>
</feature>
<evidence type="ECO:0000256" key="19">
    <source>
        <dbReference type="ARBA" id="ARBA00070929"/>
    </source>
</evidence>
<keyword evidence="7" id="KW-0963">Cytoplasm</keyword>
<evidence type="ECO:0000256" key="2">
    <source>
        <dbReference type="ARBA" id="ARBA00004245"/>
    </source>
</evidence>
<evidence type="ECO:0000256" key="1">
    <source>
        <dbReference type="ARBA" id="ARBA00004216"/>
    </source>
</evidence>
<reference evidence="25" key="1">
    <citation type="journal article" date="2013" name="Nat. Genet.">
        <title>The draft genomes of soft-shell turtle and green sea turtle yield insights into the development and evolution of the turtle-specific body plan.</title>
        <authorList>
            <person name="Wang Z."/>
            <person name="Pascual-Anaya J."/>
            <person name="Zadissa A."/>
            <person name="Li W."/>
            <person name="Niimura Y."/>
            <person name="Huang Z."/>
            <person name="Li C."/>
            <person name="White S."/>
            <person name="Xiong Z."/>
            <person name="Fang D."/>
            <person name="Wang B."/>
            <person name="Ming Y."/>
            <person name="Chen Y."/>
            <person name="Zheng Y."/>
            <person name="Kuraku S."/>
            <person name="Pignatelli M."/>
            <person name="Herrero J."/>
            <person name="Beal K."/>
            <person name="Nozawa M."/>
            <person name="Li Q."/>
            <person name="Wang J."/>
            <person name="Zhang H."/>
            <person name="Yu L."/>
            <person name="Shigenobu S."/>
            <person name="Wang J."/>
            <person name="Liu J."/>
            <person name="Flicek P."/>
            <person name="Searle S."/>
            <person name="Wang J."/>
            <person name="Kuratani S."/>
            <person name="Yin Y."/>
            <person name="Aken B."/>
            <person name="Zhang G."/>
            <person name="Irie N."/>
        </authorList>
    </citation>
    <scope>NUCLEOTIDE SEQUENCE [LARGE SCALE GENOMIC DNA]</scope>
</reference>
<name>M7B7V9_CHEMY</name>
<evidence type="ECO:0000256" key="12">
    <source>
        <dbReference type="ARBA" id="ARBA00022989"/>
    </source>
</evidence>
<feature type="compositionally biased region" description="Low complexity" evidence="22">
    <location>
        <begin position="672"/>
        <end position="681"/>
    </location>
</feature>
<evidence type="ECO:0000256" key="11">
    <source>
        <dbReference type="ARBA" id="ARBA00022949"/>
    </source>
</evidence>
<dbReference type="GO" id="GO:0005741">
    <property type="term" value="C:mitochondrial outer membrane"/>
    <property type="evidence" value="ECO:0007669"/>
    <property type="project" value="UniProtKB-SubCell"/>
</dbReference>
<keyword evidence="21" id="KW-0175">Coiled coil</keyword>
<evidence type="ECO:0000256" key="9">
    <source>
        <dbReference type="ARBA" id="ARBA00022692"/>
    </source>
</evidence>
<keyword evidence="13" id="KW-0496">Mitochondrion</keyword>